<organism evidence="3 4">
    <name type="scientific">Siphonobacter curvatus</name>
    <dbReference type="NCBI Taxonomy" id="2094562"/>
    <lineage>
        <taxon>Bacteria</taxon>
        <taxon>Pseudomonadati</taxon>
        <taxon>Bacteroidota</taxon>
        <taxon>Cytophagia</taxon>
        <taxon>Cytophagales</taxon>
        <taxon>Cytophagaceae</taxon>
        <taxon>Siphonobacter</taxon>
    </lineage>
</organism>
<feature type="transmembrane region" description="Helical" evidence="2">
    <location>
        <begin position="251"/>
        <end position="278"/>
    </location>
</feature>
<feature type="region of interest" description="Disordered" evidence="1">
    <location>
        <begin position="1"/>
        <end position="24"/>
    </location>
</feature>
<feature type="region of interest" description="Disordered" evidence="1">
    <location>
        <begin position="358"/>
        <end position="383"/>
    </location>
</feature>
<dbReference type="Proteomes" id="UP000239590">
    <property type="component" value="Unassembled WGS sequence"/>
</dbReference>
<comment type="caution">
    <text evidence="3">The sequence shown here is derived from an EMBL/GenBank/DDBJ whole genome shotgun (WGS) entry which is preliminary data.</text>
</comment>
<evidence type="ECO:0000256" key="2">
    <source>
        <dbReference type="SAM" id="Phobius"/>
    </source>
</evidence>
<keyword evidence="2" id="KW-1133">Transmembrane helix</keyword>
<dbReference type="EMBL" id="PTRA01000001">
    <property type="protein sequence ID" value="PQA60313.1"/>
    <property type="molecule type" value="Genomic_DNA"/>
</dbReference>
<dbReference type="AlphaFoldDB" id="A0A2S7IRG9"/>
<name>A0A2S7IRG9_9BACT</name>
<keyword evidence="2" id="KW-0472">Membrane</keyword>
<feature type="transmembrane region" description="Helical" evidence="2">
    <location>
        <begin position="137"/>
        <end position="155"/>
    </location>
</feature>
<protein>
    <submittedName>
        <fullName evidence="3">Uncharacterized protein</fullName>
    </submittedName>
</protein>
<evidence type="ECO:0000313" key="4">
    <source>
        <dbReference type="Proteomes" id="UP000239590"/>
    </source>
</evidence>
<evidence type="ECO:0000313" key="3">
    <source>
        <dbReference type="EMBL" id="PQA60313.1"/>
    </source>
</evidence>
<dbReference type="OrthoDB" id="936599at2"/>
<keyword evidence="4" id="KW-1185">Reference proteome</keyword>
<dbReference type="RefSeq" id="WP_104712471.1">
    <property type="nucleotide sequence ID" value="NZ_PTRA01000001.1"/>
</dbReference>
<sequence length="383" mass="43674">MAQEPIYPEGNSFHPPYQPESDRLQHQRTFIQQEIQELDTEIRQTRQDQQQTYGSLQQHLVKIDSINKDIARQNQSVSETEADIASLEERYKKAAPKYSLFAGLLYFVAGLSFVAGDLIISHEIVAYALNIRNTTEAWFFAVGLAMVSVLLKPVYDRLIEGPYLQNQEKSQKLYASFKITLAIFSVLTLFVLGWFRYEAYRTDKMKQAITQNIKNLQLQQADQTSASAILQVEKQMQQVDVLNQGLVTSPFALASFVLSGVLFAVAGAVCLGVSFPILQGFWFRWLQAGPKLKRLRKLRLQKQQRLAETEGSLSEHLIQKGTLENKLSFLTPLTDLTERRNRLRQQLYALTELPSSEVSREPRLESSSVRNGHPLPQRMNGNH</sequence>
<gene>
    <name evidence="3" type="ORF">C5O19_12050</name>
</gene>
<proteinExistence type="predicted"/>
<evidence type="ECO:0000256" key="1">
    <source>
        <dbReference type="SAM" id="MobiDB-lite"/>
    </source>
</evidence>
<accession>A0A2S7IRG9</accession>
<feature type="transmembrane region" description="Helical" evidence="2">
    <location>
        <begin position="175"/>
        <end position="195"/>
    </location>
</feature>
<keyword evidence="2" id="KW-0812">Transmembrane</keyword>
<reference evidence="4" key="1">
    <citation type="submission" date="2018-02" db="EMBL/GenBank/DDBJ databases">
        <title>Genome sequencing of Solimonas sp. HR-BB.</title>
        <authorList>
            <person name="Lee Y."/>
            <person name="Jeon C.O."/>
        </authorList>
    </citation>
    <scope>NUCLEOTIDE SEQUENCE [LARGE SCALE GENOMIC DNA]</scope>
    <source>
        <strain evidence="4">HR-U</strain>
    </source>
</reference>
<feature type="transmembrane region" description="Helical" evidence="2">
    <location>
        <begin position="100"/>
        <end position="125"/>
    </location>
</feature>